<gene>
    <name evidence="1" type="ORF">V6N11_070189</name>
</gene>
<accession>A0ABR2QEC8</accession>
<comment type="caution">
    <text evidence="1">The sequence shown here is derived from an EMBL/GenBank/DDBJ whole genome shotgun (WGS) entry which is preliminary data.</text>
</comment>
<dbReference type="Proteomes" id="UP001396334">
    <property type="component" value="Unassembled WGS sequence"/>
</dbReference>
<sequence length="171" mass="18849">MVGSSINNDERDMDNIQHVLSEDIPNENGQELEKLNNDCNGGLSWTAIVENGTKSKGTWGREGEKTPLNNRAVGFEEEVIQEIVALEEVEQKKGAVKTSNGSSFLDGEGNEKSALLRFCTIDLALLCSSCILELMLVGRSNEFLDWNFFEKEHGQDVEVLLRSKSDGALGI</sequence>
<protein>
    <submittedName>
        <fullName evidence="1">Uncharacterized protein</fullName>
    </submittedName>
</protein>
<name>A0ABR2QEC8_9ROSI</name>
<organism evidence="1 2">
    <name type="scientific">Hibiscus sabdariffa</name>
    <name type="common">roselle</name>
    <dbReference type="NCBI Taxonomy" id="183260"/>
    <lineage>
        <taxon>Eukaryota</taxon>
        <taxon>Viridiplantae</taxon>
        <taxon>Streptophyta</taxon>
        <taxon>Embryophyta</taxon>
        <taxon>Tracheophyta</taxon>
        <taxon>Spermatophyta</taxon>
        <taxon>Magnoliopsida</taxon>
        <taxon>eudicotyledons</taxon>
        <taxon>Gunneridae</taxon>
        <taxon>Pentapetalae</taxon>
        <taxon>rosids</taxon>
        <taxon>malvids</taxon>
        <taxon>Malvales</taxon>
        <taxon>Malvaceae</taxon>
        <taxon>Malvoideae</taxon>
        <taxon>Hibiscus</taxon>
    </lineage>
</organism>
<reference evidence="1 2" key="1">
    <citation type="journal article" date="2024" name="G3 (Bethesda)">
        <title>Genome assembly of Hibiscus sabdariffa L. provides insights into metabolisms of medicinal natural products.</title>
        <authorList>
            <person name="Kim T."/>
        </authorList>
    </citation>
    <scope>NUCLEOTIDE SEQUENCE [LARGE SCALE GENOMIC DNA]</scope>
    <source>
        <strain evidence="1">TK-2024</strain>
        <tissue evidence="1">Old leaves</tissue>
    </source>
</reference>
<proteinExistence type="predicted"/>
<evidence type="ECO:0000313" key="2">
    <source>
        <dbReference type="Proteomes" id="UP001396334"/>
    </source>
</evidence>
<keyword evidence="2" id="KW-1185">Reference proteome</keyword>
<dbReference type="EMBL" id="JBBPBN010000040">
    <property type="protein sequence ID" value="KAK8999010.1"/>
    <property type="molecule type" value="Genomic_DNA"/>
</dbReference>
<evidence type="ECO:0000313" key="1">
    <source>
        <dbReference type="EMBL" id="KAK8999010.1"/>
    </source>
</evidence>